<sequence>MLQCSKYRNNLIQRNHRFIKRHRVRSTSFYRIQTAGATLSGVNIAHAIHKRNR</sequence>
<organism evidence="1 2">
    <name type="scientific">Lacticaseibacillus paracasei</name>
    <name type="common">Lactobacillus paracasei</name>
    <dbReference type="NCBI Taxonomy" id="1597"/>
    <lineage>
        <taxon>Bacteria</taxon>
        <taxon>Bacillati</taxon>
        <taxon>Bacillota</taxon>
        <taxon>Bacilli</taxon>
        <taxon>Lactobacillales</taxon>
        <taxon>Lactobacillaceae</taxon>
        <taxon>Lacticaseibacillus</taxon>
    </lineage>
</organism>
<geneLocation type="plasmid" evidence="1 2">
    <name>pLPCN-1</name>
</geneLocation>
<dbReference type="Proteomes" id="UP000593972">
    <property type="component" value="Plasmid pLPCN-1"/>
</dbReference>
<keyword evidence="1" id="KW-0614">Plasmid</keyword>
<protein>
    <submittedName>
        <fullName evidence="1">DDE-type integrase/transposase/recombinase</fullName>
    </submittedName>
</protein>
<evidence type="ECO:0000313" key="1">
    <source>
        <dbReference type="EMBL" id="QOP57090.1"/>
    </source>
</evidence>
<name>A0ABD7BWF5_LACPA</name>
<dbReference type="AlphaFoldDB" id="A0ABD7BWF5"/>
<proteinExistence type="predicted"/>
<reference evidence="1 2" key="1">
    <citation type="submission" date="2020-03" db="EMBL/GenBank/DDBJ databases">
        <title>Complete genome sequence of Lactobacillus paracasei strain NFFJ04, isolated from animal feed.</title>
        <authorList>
            <person name="Jung J.Y."/>
        </authorList>
    </citation>
    <scope>NUCLEOTIDE SEQUENCE [LARGE SCALE GENOMIC DNA]</scope>
    <source>
        <strain evidence="1 2">NFFJ04</strain>
        <plasmid evidence="1 2">pLPCN-1</plasmid>
    </source>
</reference>
<gene>
    <name evidence="1" type="ORF">HCJ88_14975</name>
</gene>
<evidence type="ECO:0000313" key="2">
    <source>
        <dbReference type="Proteomes" id="UP000593972"/>
    </source>
</evidence>
<accession>A0ABD7BWF5</accession>
<dbReference type="EMBL" id="CP050501">
    <property type="protein sequence ID" value="QOP57090.1"/>
    <property type="molecule type" value="Genomic_DNA"/>
</dbReference>